<evidence type="ECO:0000259" key="1">
    <source>
        <dbReference type="Pfam" id="PF00586"/>
    </source>
</evidence>
<keyword evidence="3" id="KW-0808">Transferase</keyword>
<dbReference type="CDD" id="cd02194">
    <property type="entry name" value="ThiL"/>
    <property type="match status" value="1"/>
</dbReference>
<dbReference type="PANTHER" id="PTHR30270">
    <property type="entry name" value="THIAMINE-MONOPHOSPHATE KINASE"/>
    <property type="match status" value="1"/>
</dbReference>
<protein>
    <submittedName>
        <fullName evidence="3">Thiamine-monophosphate kinase</fullName>
    </submittedName>
</protein>
<evidence type="ECO:0000259" key="2">
    <source>
        <dbReference type="Pfam" id="PF02769"/>
    </source>
</evidence>
<proteinExistence type="inferred from homology"/>
<dbReference type="InterPro" id="IPR036676">
    <property type="entry name" value="PurM-like_C_sf"/>
</dbReference>
<dbReference type="NCBIfam" id="TIGR01379">
    <property type="entry name" value="thiL"/>
    <property type="match status" value="1"/>
</dbReference>
<evidence type="ECO:0000313" key="3">
    <source>
        <dbReference type="EMBL" id="CAI8018102.1"/>
    </source>
</evidence>
<dbReference type="Pfam" id="PF00586">
    <property type="entry name" value="AIRS"/>
    <property type="match status" value="1"/>
</dbReference>
<dbReference type="PANTHER" id="PTHR30270:SF0">
    <property type="entry name" value="THIAMINE-MONOPHOSPHATE KINASE"/>
    <property type="match status" value="1"/>
</dbReference>
<sequence length="275" mass="28578">MVDGVHFTVESTPWRDLGWKAIASNISDVAAMGGTPALALVTLGLPPATPVDDVKELYVGMTEICREFGARVIGGDMVRSPVTFVTVALTGIATGNPMVRTTAKPGHLVGVTGTIGGSAGGLRVLLDQNGVAGWAADELRAIHRRPRPHVPEGQTLVTNGVDSAMDVSDGLADDLAKLCVASGVACDLWAEKVPAHPALKTVFPGDWLDLALYGGEDYVLLFTAEPQVMSAVMDLLPDDAAVIGEITDGPAGTVNVWGPDGSPHLRGGAGWDHFI</sequence>
<dbReference type="GO" id="GO:0009228">
    <property type="term" value="P:thiamine biosynthetic process"/>
    <property type="evidence" value="ECO:0007669"/>
    <property type="project" value="InterPro"/>
</dbReference>
<gene>
    <name evidence="3" type="ORF">GBAR_LOCUS10934</name>
</gene>
<dbReference type="InterPro" id="IPR036921">
    <property type="entry name" value="PurM-like_N_sf"/>
</dbReference>
<dbReference type="EMBL" id="CASHTH010001687">
    <property type="protein sequence ID" value="CAI8018102.1"/>
    <property type="molecule type" value="Genomic_DNA"/>
</dbReference>
<reference evidence="3" key="1">
    <citation type="submission" date="2023-03" db="EMBL/GenBank/DDBJ databases">
        <authorList>
            <person name="Steffen K."/>
            <person name="Cardenas P."/>
        </authorList>
    </citation>
    <scope>NUCLEOTIDE SEQUENCE</scope>
</reference>
<feature type="domain" description="PurM-like C-terminal" evidence="2">
    <location>
        <begin position="104"/>
        <end position="254"/>
    </location>
</feature>
<dbReference type="Gene3D" id="3.90.650.10">
    <property type="entry name" value="PurM-like C-terminal domain"/>
    <property type="match status" value="1"/>
</dbReference>
<dbReference type="InterPro" id="IPR010918">
    <property type="entry name" value="PurM-like_C_dom"/>
</dbReference>
<dbReference type="InterPro" id="IPR016188">
    <property type="entry name" value="PurM-like_N"/>
</dbReference>
<dbReference type="InterPro" id="IPR006283">
    <property type="entry name" value="ThiL-like"/>
</dbReference>
<dbReference type="Gene3D" id="3.30.1330.10">
    <property type="entry name" value="PurM-like, N-terminal domain"/>
    <property type="match status" value="1"/>
</dbReference>
<dbReference type="Pfam" id="PF02769">
    <property type="entry name" value="AIRS_C"/>
    <property type="match status" value="1"/>
</dbReference>
<dbReference type="SUPFAM" id="SSF56042">
    <property type="entry name" value="PurM C-terminal domain-like"/>
    <property type="match status" value="1"/>
</dbReference>
<organism evidence="3 4">
    <name type="scientific">Geodia barretti</name>
    <name type="common">Barrett's horny sponge</name>
    <dbReference type="NCBI Taxonomy" id="519541"/>
    <lineage>
        <taxon>Eukaryota</taxon>
        <taxon>Metazoa</taxon>
        <taxon>Porifera</taxon>
        <taxon>Demospongiae</taxon>
        <taxon>Heteroscleromorpha</taxon>
        <taxon>Tetractinellida</taxon>
        <taxon>Astrophorina</taxon>
        <taxon>Geodiidae</taxon>
        <taxon>Geodia</taxon>
    </lineage>
</organism>
<comment type="caution">
    <text evidence="3">The sequence shown here is derived from an EMBL/GenBank/DDBJ whole genome shotgun (WGS) entry which is preliminary data.</text>
</comment>
<feature type="domain" description="PurM-like N-terminal" evidence="1">
    <location>
        <begin position="2"/>
        <end position="92"/>
    </location>
</feature>
<evidence type="ECO:0000313" key="4">
    <source>
        <dbReference type="Proteomes" id="UP001174909"/>
    </source>
</evidence>
<dbReference type="HAMAP" id="MF_02128">
    <property type="entry name" value="TMP_kinase"/>
    <property type="match status" value="1"/>
</dbReference>
<dbReference type="GO" id="GO:0009030">
    <property type="term" value="F:thiamine-phosphate kinase activity"/>
    <property type="evidence" value="ECO:0007669"/>
    <property type="project" value="InterPro"/>
</dbReference>
<name>A0AA35WLC4_GEOBA</name>
<keyword evidence="4" id="KW-1185">Reference proteome</keyword>
<dbReference type="SUPFAM" id="SSF55326">
    <property type="entry name" value="PurM N-terminal domain-like"/>
    <property type="match status" value="1"/>
</dbReference>
<accession>A0AA35WLC4</accession>
<dbReference type="Proteomes" id="UP001174909">
    <property type="component" value="Unassembled WGS sequence"/>
</dbReference>
<keyword evidence="3" id="KW-0418">Kinase</keyword>
<dbReference type="AlphaFoldDB" id="A0AA35WLC4"/>